<comment type="caution">
    <text evidence="2">The sequence shown here is derived from an EMBL/GenBank/DDBJ whole genome shotgun (WGS) entry which is preliminary data.</text>
</comment>
<name>A0A9P6MVH0_9FUNG</name>
<dbReference type="InterPro" id="IPR052945">
    <property type="entry name" value="Mitotic_Regulator"/>
</dbReference>
<feature type="compositionally biased region" description="Low complexity" evidence="1">
    <location>
        <begin position="608"/>
        <end position="656"/>
    </location>
</feature>
<dbReference type="InterPro" id="IPR006597">
    <property type="entry name" value="Sel1-like"/>
</dbReference>
<proteinExistence type="predicted"/>
<dbReference type="EMBL" id="JAAAID010000712">
    <property type="protein sequence ID" value="KAG0014577.1"/>
    <property type="molecule type" value="Genomic_DNA"/>
</dbReference>
<evidence type="ECO:0000256" key="1">
    <source>
        <dbReference type="SAM" id="MobiDB-lite"/>
    </source>
</evidence>
<feature type="compositionally biased region" description="Polar residues" evidence="1">
    <location>
        <begin position="674"/>
        <end position="684"/>
    </location>
</feature>
<gene>
    <name evidence="2" type="ORF">BGZ80_010363</name>
</gene>
<feature type="compositionally biased region" description="Low complexity" evidence="1">
    <location>
        <begin position="171"/>
        <end position="197"/>
    </location>
</feature>
<dbReference type="GO" id="GO:0010972">
    <property type="term" value="P:negative regulation of G2/M transition of mitotic cell cycle"/>
    <property type="evidence" value="ECO:0007669"/>
    <property type="project" value="TreeGrafter"/>
</dbReference>
<feature type="compositionally biased region" description="Polar residues" evidence="1">
    <location>
        <begin position="384"/>
        <end position="400"/>
    </location>
</feature>
<feature type="compositionally biased region" description="Polar residues" evidence="1">
    <location>
        <begin position="40"/>
        <end position="56"/>
    </location>
</feature>
<dbReference type="PANTHER" id="PTHR43628">
    <property type="entry name" value="ACTIVATOR OF C KINASE PROTEIN 1-RELATED"/>
    <property type="match status" value="1"/>
</dbReference>
<feature type="region of interest" description="Disordered" evidence="1">
    <location>
        <begin position="364"/>
        <end position="405"/>
    </location>
</feature>
<dbReference type="Gene3D" id="1.25.40.10">
    <property type="entry name" value="Tetratricopeptide repeat domain"/>
    <property type="match status" value="2"/>
</dbReference>
<feature type="region of interest" description="Disordered" evidence="1">
    <location>
        <begin position="40"/>
        <end position="109"/>
    </location>
</feature>
<accession>A0A9P6MVH0</accession>
<evidence type="ECO:0000313" key="3">
    <source>
        <dbReference type="Proteomes" id="UP000703661"/>
    </source>
</evidence>
<feature type="compositionally biased region" description="Low complexity" evidence="1">
    <location>
        <begin position="550"/>
        <end position="564"/>
    </location>
</feature>
<dbReference type="GO" id="GO:0032153">
    <property type="term" value="C:cell division site"/>
    <property type="evidence" value="ECO:0007669"/>
    <property type="project" value="TreeGrafter"/>
</dbReference>
<dbReference type="SUPFAM" id="SSF81901">
    <property type="entry name" value="HCP-like"/>
    <property type="match status" value="1"/>
</dbReference>
<dbReference type="AlphaFoldDB" id="A0A9P6MVH0"/>
<feature type="compositionally biased region" description="Polar residues" evidence="1">
    <location>
        <begin position="238"/>
        <end position="251"/>
    </location>
</feature>
<feature type="region of interest" description="Disordered" evidence="1">
    <location>
        <begin position="218"/>
        <end position="257"/>
    </location>
</feature>
<dbReference type="Proteomes" id="UP000703661">
    <property type="component" value="Unassembled WGS sequence"/>
</dbReference>
<organism evidence="2 3">
    <name type="scientific">Entomortierella chlamydospora</name>
    <dbReference type="NCBI Taxonomy" id="101097"/>
    <lineage>
        <taxon>Eukaryota</taxon>
        <taxon>Fungi</taxon>
        <taxon>Fungi incertae sedis</taxon>
        <taxon>Mucoromycota</taxon>
        <taxon>Mortierellomycotina</taxon>
        <taxon>Mortierellomycetes</taxon>
        <taxon>Mortierellales</taxon>
        <taxon>Mortierellaceae</taxon>
        <taxon>Entomortierella</taxon>
    </lineage>
</organism>
<feature type="region of interest" description="Disordered" evidence="1">
    <location>
        <begin position="159"/>
        <end position="197"/>
    </location>
</feature>
<feature type="region of interest" description="Disordered" evidence="1">
    <location>
        <begin position="545"/>
        <end position="565"/>
    </location>
</feature>
<protein>
    <recommendedName>
        <fullName evidence="4">HCP-like protein</fullName>
    </recommendedName>
</protein>
<sequence>MNYGLVSQDLHVAVIPEVTVEFETVDDGSEVADVEQHVQSSISSVNHLTSSNQADKQVNEDDPSPMDKEEFAYPSHLTSDPIVLDDEGQSYSEQGSYASPSISPSGSKRFELSKDLTEGEDFIGKMGHSRSLNTSSGSDLVQVSVEDLLRSEEMVRTIKSTKSNRKHGQQDQEQGEQSQLPLKTTPSSSSSSLSSKTMTTITATIRATGERARSIVFDDDLVLGPNRQSQDREKQDPAENQTHKNAAQAQRVSRPPAPKILTPAQQREAEADDNIQKAIELHENNQLEEATHYFKLAAQSENPLGQLMYGLSLRHGWGCKPNPTEAIVYLQRAAEYAMGEMNELQPIAIAAPPLHAFTSNTQLASISPPLSPQTSVDEKPSAANDDTTNVSSNKQPVSHQTLRRMGSMDRKEAMAMARNELVMALYELGMSYLKGWGVTKDKAVGFTYFKIAADLGDADSQNETALCYYEGIGVEKDMYESARYYRMAASQGATQLGNSWIWKPKYDQYCAAERAGVAVAAGIKKAHDKPRRLATAIQTAFHGSSNANKSGGALSPPISPSASSNRYSMSSIASGLASVTTATAGAVASSSHSNTIRQSLASPPSTPPVSTSASAPVSSRPRSMSTTSAGIGATSSTSSASKSIFAASTSSPTSPTGELEKKKNRWTMWGGLRSMTSPAVTTSQ</sequence>
<keyword evidence="3" id="KW-1185">Reference proteome</keyword>
<dbReference type="SMART" id="SM00671">
    <property type="entry name" value="SEL1"/>
    <property type="match status" value="3"/>
</dbReference>
<feature type="compositionally biased region" description="Low complexity" evidence="1">
    <location>
        <begin position="95"/>
        <end position="107"/>
    </location>
</feature>
<evidence type="ECO:0008006" key="4">
    <source>
        <dbReference type="Google" id="ProtNLM"/>
    </source>
</evidence>
<feature type="region of interest" description="Disordered" evidence="1">
    <location>
        <begin position="590"/>
        <end position="684"/>
    </location>
</feature>
<dbReference type="InterPro" id="IPR011990">
    <property type="entry name" value="TPR-like_helical_dom_sf"/>
</dbReference>
<reference evidence="2" key="1">
    <citation type="journal article" date="2020" name="Fungal Divers.">
        <title>Resolving the Mortierellaceae phylogeny through synthesis of multi-gene phylogenetics and phylogenomics.</title>
        <authorList>
            <person name="Vandepol N."/>
            <person name="Liber J."/>
            <person name="Desiro A."/>
            <person name="Na H."/>
            <person name="Kennedy M."/>
            <person name="Barry K."/>
            <person name="Grigoriev I.V."/>
            <person name="Miller A.N."/>
            <person name="O'Donnell K."/>
            <person name="Stajich J.E."/>
            <person name="Bonito G."/>
        </authorList>
    </citation>
    <scope>NUCLEOTIDE SEQUENCE</scope>
    <source>
        <strain evidence="2">NRRL 2769</strain>
    </source>
</reference>
<dbReference type="PANTHER" id="PTHR43628:SF1">
    <property type="entry name" value="CHITIN SYNTHASE REGULATORY FACTOR 2-RELATED"/>
    <property type="match status" value="1"/>
</dbReference>
<dbReference type="Pfam" id="PF08238">
    <property type="entry name" value="Sel1"/>
    <property type="match status" value="3"/>
</dbReference>
<evidence type="ECO:0000313" key="2">
    <source>
        <dbReference type="EMBL" id="KAG0014577.1"/>
    </source>
</evidence>